<keyword evidence="3" id="KW-1185">Reference proteome</keyword>
<evidence type="ECO:0000313" key="3">
    <source>
        <dbReference type="Proteomes" id="UP001396898"/>
    </source>
</evidence>
<proteinExistence type="inferred from homology"/>
<name>A0ABR1RBS4_9PEZI</name>
<comment type="similarity">
    <text evidence="1">Belongs to the asaB hydroxylase/desaturase family.</text>
</comment>
<protein>
    <recommendedName>
        <fullName evidence="4">Methyltransferase</fullName>
    </recommendedName>
</protein>
<dbReference type="Proteomes" id="UP001396898">
    <property type="component" value="Unassembled WGS sequence"/>
</dbReference>
<dbReference type="PANTHER" id="PTHR34598">
    <property type="entry name" value="BLL6449 PROTEIN"/>
    <property type="match status" value="1"/>
</dbReference>
<accession>A0ABR1RBS4</accession>
<gene>
    <name evidence="2" type="ORF">PG991_010618</name>
</gene>
<evidence type="ECO:0000313" key="2">
    <source>
        <dbReference type="EMBL" id="KAK8008067.1"/>
    </source>
</evidence>
<dbReference type="EMBL" id="JAQQWI010000016">
    <property type="protein sequence ID" value="KAK8008067.1"/>
    <property type="molecule type" value="Genomic_DNA"/>
</dbReference>
<evidence type="ECO:0000256" key="1">
    <source>
        <dbReference type="ARBA" id="ARBA00023604"/>
    </source>
</evidence>
<evidence type="ECO:0008006" key="4">
    <source>
        <dbReference type="Google" id="ProtNLM"/>
    </source>
</evidence>
<organism evidence="2 3">
    <name type="scientific">Apiospora marii</name>
    <dbReference type="NCBI Taxonomy" id="335849"/>
    <lineage>
        <taxon>Eukaryota</taxon>
        <taxon>Fungi</taxon>
        <taxon>Dikarya</taxon>
        <taxon>Ascomycota</taxon>
        <taxon>Pezizomycotina</taxon>
        <taxon>Sordariomycetes</taxon>
        <taxon>Xylariomycetidae</taxon>
        <taxon>Amphisphaeriales</taxon>
        <taxon>Apiosporaceae</taxon>
        <taxon>Apiospora</taxon>
    </lineage>
</organism>
<dbReference type="NCBIfam" id="NF041278">
    <property type="entry name" value="CmcJ_NvfI_EfuI"/>
    <property type="match status" value="1"/>
</dbReference>
<sequence>MASNDEHGSLKYAVWSDRFRVEKPYKVMSDLQPGFQKTNITYEDGPPQLFRDARGHESDFTLDSHGFAFCTHAHGFQDWDSQEAVEREYLPEVERLLKREIPGATRVKVFDWRLRRNQAFEDAGIEQIHLKTSWFPPVSTAHIDQTPWSAKRRVEHHLAEDSESLARKRLRIVNAWRPVKHAIEDWPLAVCDGRDVAEDDLLATDYVTLDFVGETYNVLFRDKYRWHYLSRQSPEEVTLIKISDSKGGDVQARHCPHASFEHKVQRQGVLPRESIEVRVLVFSDD</sequence>
<reference evidence="2 3" key="1">
    <citation type="submission" date="2023-01" db="EMBL/GenBank/DDBJ databases">
        <title>Analysis of 21 Apiospora genomes using comparative genomics revels a genus with tremendous synthesis potential of carbohydrate active enzymes and secondary metabolites.</title>
        <authorList>
            <person name="Sorensen T."/>
        </authorList>
    </citation>
    <scope>NUCLEOTIDE SEQUENCE [LARGE SCALE GENOMIC DNA]</scope>
    <source>
        <strain evidence="2 3">CBS 20057</strain>
    </source>
</reference>
<dbReference type="PANTHER" id="PTHR34598:SF3">
    <property type="entry name" value="OXIDOREDUCTASE AN1597"/>
    <property type="match status" value="1"/>
</dbReference>
<comment type="caution">
    <text evidence="2">The sequence shown here is derived from an EMBL/GenBank/DDBJ whole genome shotgun (WGS) entry which is preliminary data.</text>
</comment>
<dbReference type="InterPro" id="IPR044053">
    <property type="entry name" value="AsaB-like"/>
</dbReference>